<dbReference type="PANTHER" id="PTHR11941:SF133">
    <property type="entry name" value="1,2-EPOXYPHENYLACETYL-COA ISOMERASE"/>
    <property type="match status" value="1"/>
</dbReference>
<evidence type="ECO:0000256" key="2">
    <source>
        <dbReference type="RuleBase" id="RU003707"/>
    </source>
</evidence>
<dbReference type="Pfam" id="PF00378">
    <property type="entry name" value="ECH_1"/>
    <property type="match status" value="1"/>
</dbReference>
<evidence type="ECO:0000313" key="3">
    <source>
        <dbReference type="EMBL" id="TWJ29013.1"/>
    </source>
</evidence>
<dbReference type="InterPro" id="IPR001753">
    <property type="entry name" value="Enoyl-CoA_hydra/iso"/>
</dbReference>
<comment type="caution">
    <text evidence="3">The sequence shown here is derived from an EMBL/GenBank/DDBJ whole genome shotgun (WGS) entry which is preliminary data.</text>
</comment>
<comment type="similarity">
    <text evidence="1 2">Belongs to the enoyl-CoA hydratase/isomerase family.</text>
</comment>
<dbReference type="PROSITE" id="PS00166">
    <property type="entry name" value="ENOYL_COA_HYDRATASE"/>
    <property type="match status" value="1"/>
</dbReference>
<dbReference type="PANTHER" id="PTHR11941">
    <property type="entry name" value="ENOYL-COA HYDRATASE-RELATED"/>
    <property type="match status" value="1"/>
</dbReference>
<dbReference type="GO" id="GO:0003824">
    <property type="term" value="F:catalytic activity"/>
    <property type="evidence" value="ECO:0007669"/>
    <property type="project" value="InterPro"/>
</dbReference>
<dbReference type="NCBIfam" id="NF005496">
    <property type="entry name" value="PRK07110.1"/>
    <property type="match status" value="1"/>
</dbReference>
<dbReference type="EMBL" id="VLLP01000001">
    <property type="protein sequence ID" value="TWJ29013.1"/>
    <property type="molecule type" value="Genomic_DNA"/>
</dbReference>
<dbReference type="AlphaFoldDB" id="A0A562WFH2"/>
<dbReference type="SUPFAM" id="SSF52096">
    <property type="entry name" value="ClpP/crotonase"/>
    <property type="match status" value="1"/>
</dbReference>
<gene>
    <name evidence="3" type="ORF">JD81_02519</name>
</gene>
<proteinExistence type="inferred from homology"/>
<dbReference type="Proteomes" id="UP000319728">
    <property type="component" value="Unassembled WGS sequence"/>
</dbReference>
<keyword evidence="4" id="KW-1185">Reference proteome</keyword>
<protein>
    <submittedName>
        <fullName evidence="3">Polyketide biosynthesis enoyl-CoA hydratase PksI</fullName>
    </submittedName>
</protein>
<dbReference type="OrthoDB" id="8452484at2"/>
<dbReference type="CDD" id="cd06558">
    <property type="entry name" value="crotonase-like"/>
    <property type="match status" value="1"/>
</dbReference>
<dbReference type="GO" id="GO:0006635">
    <property type="term" value="P:fatty acid beta-oxidation"/>
    <property type="evidence" value="ECO:0007669"/>
    <property type="project" value="TreeGrafter"/>
</dbReference>
<organism evidence="3 4">
    <name type="scientific">Micromonospora sagamiensis</name>
    <dbReference type="NCBI Taxonomy" id="47875"/>
    <lineage>
        <taxon>Bacteria</taxon>
        <taxon>Bacillati</taxon>
        <taxon>Actinomycetota</taxon>
        <taxon>Actinomycetes</taxon>
        <taxon>Micromonosporales</taxon>
        <taxon>Micromonosporaceae</taxon>
        <taxon>Micromonospora</taxon>
    </lineage>
</organism>
<name>A0A562WFH2_9ACTN</name>
<dbReference type="InterPro" id="IPR029045">
    <property type="entry name" value="ClpP/crotonase-like_dom_sf"/>
</dbReference>
<evidence type="ECO:0000313" key="4">
    <source>
        <dbReference type="Proteomes" id="UP000319728"/>
    </source>
</evidence>
<sequence>MPDVLEVTADGSGIVRLAICDPDRENRLSHELVDQLMTTLDGLAADESVKVLLVTGTREIWCAGGTYQLLKEMASGAYDERRLLALSDRLLSFPVPVIGALEGHAVGGGLALALCCDLTVAAESRRYAVNSASMGFAPAMGLSVLLPAAVGHHVAAEMIFTGRYYKGRELADRRLFNAVVPADEVLAHATDLAEQIAEKPRYVLELLKETLALPKRQALGEAIAREPLMNRICFAQPGSDALLDQTYLN</sequence>
<dbReference type="RefSeq" id="WP_145817640.1">
    <property type="nucleotide sequence ID" value="NZ_AP023438.1"/>
</dbReference>
<reference evidence="3 4" key="1">
    <citation type="submission" date="2019-07" db="EMBL/GenBank/DDBJ databases">
        <title>R&amp;d 2014.</title>
        <authorList>
            <person name="Klenk H.-P."/>
        </authorList>
    </citation>
    <scope>NUCLEOTIDE SEQUENCE [LARGE SCALE GENOMIC DNA]</scope>
    <source>
        <strain evidence="3 4">DSM 43912</strain>
    </source>
</reference>
<dbReference type="Gene3D" id="3.90.226.10">
    <property type="entry name" value="2-enoyl-CoA Hydratase, Chain A, domain 1"/>
    <property type="match status" value="1"/>
</dbReference>
<evidence type="ECO:0000256" key="1">
    <source>
        <dbReference type="ARBA" id="ARBA00005254"/>
    </source>
</evidence>
<accession>A0A562WFH2</accession>
<dbReference type="InterPro" id="IPR018376">
    <property type="entry name" value="Enoyl-CoA_hyd/isom_CS"/>
</dbReference>